<protein>
    <recommendedName>
        <fullName evidence="4">MBG domain-containing protein</fullName>
    </recommendedName>
</protein>
<dbReference type="Proteomes" id="UP000319619">
    <property type="component" value="Unassembled WGS sequence"/>
</dbReference>
<evidence type="ECO:0000313" key="2">
    <source>
        <dbReference type="EMBL" id="TKJ40736.1"/>
    </source>
</evidence>
<reference evidence="2 3" key="1">
    <citation type="submission" date="2017-06" db="EMBL/GenBank/DDBJ databases">
        <title>Novel microbial phyla capable of carbon fixation and sulfur reduction in deep-sea sediments.</title>
        <authorList>
            <person name="Huang J."/>
            <person name="Baker B."/>
            <person name="Wang Y."/>
        </authorList>
    </citation>
    <scope>NUCLEOTIDE SEQUENCE [LARGE SCALE GENOMIC DNA]</scope>
    <source>
        <strain evidence="2">B3_LCP</strain>
    </source>
</reference>
<accession>A0A532V0J0</accession>
<organism evidence="2 3">
    <name type="scientific">candidate division LCP-89 bacterium B3_LCP</name>
    <dbReference type="NCBI Taxonomy" id="2012998"/>
    <lineage>
        <taxon>Bacteria</taxon>
        <taxon>Pseudomonadati</taxon>
        <taxon>Bacteria division LCP-89</taxon>
    </lineage>
</organism>
<evidence type="ECO:0008006" key="4">
    <source>
        <dbReference type="Google" id="ProtNLM"/>
    </source>
</evidence>
<gene>
    <name evidence="2" type="ORF">CEE37_07165</name>
</gene>
<keyword evidence="1" id="KW-0732">Signal</keyword>
<dbReference type="AlphaFoldDB" id="A0A532V0J0"/>
<proteinExistence type="predicted"/>
<dbReference type="EMBL" id="NJBN01000004">
    <property type="protein sequence ID" value="TKJ40736.1"/>
    <property type="molecule type" value="Genomic_DNA"/>
</dbReference>
<feature type="chain" id="PRO_5022069316" description="MBG domain-containing protein" evidence="1">
    <location>
        <begin position="27"/>
        <end position="554"/>
    </location>
</feature>
<evidence type="ECO:0000313" key="3">
    <source>
        <dbReference type="Proteomes" id="UP000319619"/>
    </source>
</evidence>
<evidence type="ECO:0000256" key="1">
    <source>
        <dbReference type="SAM" id="SignalP"/>
    </source>
</evidence>
<comment type="caution">
    <text evidence="2">The sequence shown here is derived from an EMBL/GenBank/DDBJ whole genome shotgun (WGS) entry which is preliminary data.</text>
</comment>
<sequence>MKSRQITLAVFTICMFAIGSVFLSNAQALPKANYQGILTDENDSLVTGTFDFIFKIWDAESGGNEQWSEDHTNTNVEEGIYSVQLGAASLLENLPFTTQELWLEVTMDGEVLLPRQLISHSLIAIKALDSDEVDGFSVNANPTANTLLPLNQNATFPILAIPEITSSQIANDAVQDTKIDWGAGTNQVSGVDIPVVDEFQSSNSTNVQDVLDDLDQAIEECGSGDITAVLTPGNDLSGGAYSGEVSLYIATGGVASSHIANGTITTDDINSSYTLLTSSQATDLTDAGPTTLHYHQSSSGNFTISGFASVGNDLTVGNDVIVSDDVIASDDVTAGDDIYASDNIFANDDGGSTGYFKLKGNGGNSVASLSTVSGTSGNNGACFTYRSGSQRGFFGASSSYGNAGRCYVTNTSGGSITIDLNGQTGTITKNTCNFRMDHPQLPDKDIVYTCIEGPEAAAYTRGSATLVNGECFVPFEDHFTWVINHTTLTIQLTPLSANSKGLAVVEKSERGFRIKELMNGSGSYEIDYFVQGVRRGYEDNQVIRDKMRLETATE</sequence>
<feature type="signal peptide" evidence="1">
    <location>
        <begin position="1"/>
        <end position="26"/>
    </location>
</feature>
<name>A0A532V0J0_UNCL8</name>